<dbReference type="Pfam" id="PF01370">
    <property type="entry name" value="Epimerase"/>
    <property type="match status" value="1"/>
</dbReference>
<dbReference type="PANTHER" id="PTHR43000">
    <property type="entry name" value="DTDP-D-GLUCOSE 4,6-DEHYDRATASE-RELATED"/>
    <property type="match status" value="1"/>
</dbReference>
<organism evidence="3 4">
    <name type="scientific">Dactylosporangium fulvum</name>
    <dbReference type="NCBI Taxonomy" id="53359"/>
    <lineage>
        <taxon>Bacteria</taxon>
        <taxon>Bacillati</taxon>
        <taxon>Actinomycetota</taxon>
        <taxon>Actinomycetes</taxon>
        <taxon>Micromonosporales</taxon>
        <taxon>Micromonosporaceae</taxon>
        <taxon>Dactylosporangium</taxon>
    </lineage>
</organism>
<gene>
    <name evidence="3" type="ORF">Dfulv_18290</name>
</gene>
<evidence type="ECO:0000256" key="1">
    <source>
        <dbReference type="ARBA" id="ARBA00007637"/>
    </source>
</evidence>
<dbReference type="Gene3D" id="3.40.50.720">
    <property type="entry name" value="NAD(P)-binding Rossmann-like Domain"/>
    <property type="match status" value="1"/>
</dbReference>
<dbReference type="InterPro" id="IPR001509">
    <property type="entry name" value="Epimerase_deHydtase"/>
</dbReference>
<dbReference type="SUPFAM" id="SSF51735">
    <property type="entry name" value="NAD(P)-binding Rossmann-fold domains"/>
    <property type="match status" value="1"/>
</dbReference>
<comment type="similarity">
    <text evidence="1">Belongs to the NAD(P)-dependent epimerase/dehydratase family.</text>
</comment>
<sequence>MEIIGRGFLFRGLSPLAHKHADVVVLAAGVSSTNCRSEDDFRREAELVYDTARRCRADGRRLLFFSSAAVEVYAAPGASGHEDGPVYPLSPYGRHKVAMERVLALSGADHLILRSTYVVGPNQRAHQLLPGIVRQLRSGVVDVYRGATRDLIAVDDLMRVVDSLLDKGVVGTVVNVGCGWSTPATDIVAHLELRLGTSARWRWIDQRANHRYRIDTGRLMSLVPDAAYFGFGPEYYRSVIDRYLEHYQH</sequence>
<reference evidence="3" key="2">
    <citation type="submission" date="2022-09" db="EMBL/GenBank/DDBJ databases">
        <title>Biosynthetic gene clusters of Dactylosporangioum fulvum.</title>
        <authorList>
            <person name="Caradec T."/>
        </authorList>
    </citation>
    <scope>NUCLEOTIDE SEQUENCE</scope>
    <source>
        <strain evidence="3">NRRL B-16292</strain>
    </source>
</reference>
<feature type="domain" description="NAD-dependent epimerase/dehydratase" evidence="2">
    <location>
        <begin position="18"/>
        <end position="177"/>
    </location>
</feature>
<evidence type="ECO:0000313" key="3">
    <source>
        <dbReference type="EMBL" id="UWP86081.1"/>
    </source>
</evidence>
<proteinExistence type="inferred from homology"/>
<evidence type="ECO:0000313" key="4">
    <source>
        <dbReference type="Proteomes" id="UP001059617"/>
    </source>
</evidence>
<dbReference type="Proteomes" id="UP001059617">
    <property type="component" value="Chromosome"/>
</dbReference>
<reference evidence="3" key="1">
    <citation type="submission" date="2021-04" db="EMBL/GenBank/DDBJ databases">
        <authorList>
            <person name="Hartkoorn R.C."/>
            <person name="Beaudoing E."/>
            <person name="Hot D."/>
        </authorList>
    </citation>
    <scope>NUCLEOTIDE SEQUENCE</scope>
    <source>
        <strain evidence="3">NRRL B-16292</strain>
    </source>
</reference>
<keyword evidence="4" id="KW-1185">Reference proteome</keyword>
<dbReference type="InterPro" id="IPR036291">
    <property type="entry name" value="NAD(P)-bd_dom_sf"/>
</dbReference>
<dbReference type="EMBL" id="CP073720">
    <property type="protein sequence ID" value="UWP86081.1"/>
    <property type="molecule type" value="Genomic_DNA"/>
</dbReference>
<accession>A0ABY5WCZ3</accession>
<name>A0ABY5WCZ3_9ACTN</name>
<dbReference type="RefSeq" id="WP_259864974.1">
    <property type="nucleotide sequence ID" value="NZ_BAAAST010000046.1"/>
</dbReference>
<evidence type="ECO:0000259" key="2">
    <source>
        <dbReference type="Pfam" id="PF01370"/>
    </source>
</evidence>
<protein>
    <submittedName>
        <fullName evidence="3">NAD(P)-dependent oxidoreductase</fullName>
    </submittedName>
</protein>